<accession>A0A0C2NL11</accession>
<protein>
    <submittedName>
        <fullName evidence="1">Uncharacterized protein</fullName>
    </submittedName>
</protein>
<dbReference type="Proteomes" id="UP000031668">
    <property type="component" value="Unassembled WGS sequence"/>
</dbReference>
<evidence type="ECO:0000313" key="1">
    <source>
        <dbReference type="EMBL" id="KII74682.1"/>
    </source>
</evidence>
<keyword evidence="2" id="KW-1185">Reference proteome</keyword>
<organism evidence="1 2">
    <name type="scientific">Thelohanellus kitauei</name>
    <name type="common">Myxosporean</name>
    <dbReference type="NCBI Taxonomy" id="669202"/>
    <lineage>
        <taxon>Eukaryota</taxon>
        <taxon>Metazoa</taxon>
        <taxon>Cnidaria</taxon>
        <taxon>Myxozoa</taxon>
        <taxon>Myxosporea</taxon>
        <taxon>Bivalvulida</taxon>
        <taxon>Platysporina</taxon>
        <taxon>Myxobolidae</taxon>
        <taxon>Thelohanellus</taxon>
    </lineage>
</organism>
<gene>
    <name evidence="1" type="ORF">RF11_11377</name>
</gene>
<evidence type="ECO:0000313" key="2">
    <source>
        <dbReference type="Proteomes" id="UP000031668"/>
    </source>
</evidence>
<name>A0A0C2NL11_THEKT</name>
<comment type="caution">
    <text evidence="1">The sequence shown here is derived from an EMBL/GenBank/DDBJ whole genome shotgun (WGS) entry which is preliminary data.</text>
</comment>
<sequence length="132" mass="15571">MDREYKKTSIVNRKSSQIVHSKYSVCDILLISNKLKEQNVKKYVRPCLTHKQSMLPLLSQKQYTLWQISFLGFSSIGVLENVDKRGWKSRNLPNLNSTCNHQYDDTRFLDKMGFFSIELKQNLTIDMEKYKS</sequence>
<dbReference type="EMBL" id="JWZT01000324">
    <property type="protein sequence ID" value="KII74682.1"/>
    <property type="molecule type" value="Genomic_DNA"/>
</dbReference>
<proteinExistence type="predicted"/>
<dbReference type="AlphaFoldDB" id="A0A0C2NL11"/>
<reference evidence="1 2" key="1">
    <citation type="journal article" date="2014" name="Genome Biol. Evol.">
        <title>The genome of the myxosporean Thelohanellus kitauei shows adaptations to nutrient acquisition within its fish host.</title>
        <authorList>
            <person name="Yang Y."/>
            <person name="Xiong J."/>
            <person name="Zhou Z."/>
            <person name="Huo F."/>
            <person name="Miao W."/>
            <person name="Ran C."/>
            <person name="Liu Y."/>
            <person name="Zhang J."/>
            <person name="Feng J."/>
            <person name="Wang M."/>
            <person name="Wang M."/>
            <person name="Wang L."/>
            <person name="Yao B."/>
        </authorList>
    </citation>
    <scope>NUCLEOTIDE SEQUENCE [LARGE SCALE GENOMIC DNA]</scope>
    <source>
        <strain evidence="1">Wuqing</strain>
    </source>
</reference>